<evidence type="ECO:0000313" key="2">
    <source>
        <dbReference type="Proteomes" id="UP000603352"/>
    </source>
</evidence>
<protein>
    <submittedName>
        <fullName evidence="1">Uncharacterized protein</fullName>
    </submittedName>
</protein>
<name>A0ABQ1IKL7_9PROT</name>
<dbReference type="EMBL" id="BMDZ01000027">
    <property type="protein sequence ID" value="GGB42452.1"/>
    <property type="molecule type" value="Genomic_DNA"/>
</dbReference>
<evidence type="ECO:0000313" key="1">
    <source>
        <dbReference type="EMBL" id="GGB42452.1"/>
    </source>
</evidence>
<keyword evidence="2" id="KW-1185">Reference proteome</keyword>
<comment type="caution">
    <text evidence="1">The sequence shown here is derived from an EMBL/GenBank/DDBJ whole genome shotgun (WGS) entry which is preliminary data.</text>
</comment>
<sequence length="1052" mass="105413">MTTLSSTPAAPVITSVTCTTGGTLPVFQVIWQPQQGYTGPFVIVVTKSDGTAVAGTGSSLSANGGTWTATDTMNATTDTYYLQVAVSGNEGIISDKVQLLFASPTNVATAFDGALLTVTWTNAASATPTSQTEILLMTPAGIQAVQVTSSGFGQMVVAPNLRSSGGDWSVTLTPQFGICSGPATDPAVVYAGAPAVTAVAVTAVGSPLTLAITAGGSGITGTSPSFVATLLQNGAAIASTAPIAGTDAGGGSYTLTASFAVTVDLAFDYQVALAQSSATAGTATGPQGIGMGLILVAPETVVSSLAANYVITAIIAPPAGNWGATGSAIKMYKPDGSDGGSYSGLGMTRSGSLIGVTGGDAYTLTAAITRGSSTGPFTSKTPLLTNIYGMGQTAVDGQILTTAWPIVADTGLTGNQVTVTAGDTVVATAIFPTPIASGSLEIPALPPGMAGTVLQLSARSVGNNTSGPPAAAVSVINQAPVVAASSFSTTATGLQVSIQAVSQTVDAYTVELWRDGAMVVSVSGAAPTIAIPGANFTTAGLYAVRARATAASPVVQGPWSPFAGVTYVAASGLTTSYDGATLSAGWDAVDGAQAYRLVLLEGGAESGTAWIVSGTSSTKALTFDAAKSYSLAVQPIVGGCTGPAATAAVFQAGIYPQFAVDTAPAVIPATQPSMAPYAIAIGLPQIFTSAPAAADLPSVAPFVLTEGTAPYAYTLTIDGTAGALPWSFTADAVRADLYTAYGTFLADLETLGATAIGLQTVQMAISRTMPQTYVETLLYAYGFTGGNGWVDLRPGMVLRAEYESYQTMGSAVPDQGYLNGFITSAVANYQISRSAANATGITTLDAFIGWLVAQGGTAVTQPPTTNRKQAGGGGLIDGGYPQMQQPFLRLVYPPSFPSTAQTGTPYPEFNALLLAAAKLSDLTTATANIRSGRDAGANVGVLYFRGRTTLVPQIRVWVNGVEQLVPVGTTANEILAERGMEPSSAGLPLTGISLLRGVGPAPAGSPASYDAGTANPVRLDWAPSANAGIAVLPLLNGDRITLGTSNGGGGVA</sequence>
<proteinExistence type="predicted"/>
<reference evidence="2" key="1">
    <citation type="journal article" date="2019" name="Int. J. Syst. Evol. Microbiol.">
        <title>The Global Catalogue of Microorganisms (GCM) 10K type strain sequencing project: providing services to taxonomists for standard genome sequencing and annotation.</title>
        <authorList>
            <consortium name="The Broad Institute Genomics Platform"/>
            <consortium name="The Broad Institute Genome Sequencing Center for Infectious Disease"/>
            <person name="Wu L."/>
            <person name="Ma J."/>
        </authorList>
    </citation>
    <scope>NUCLEOTIDE SEQUENCE [LARGE SCALE GENOMIC DNA]</scope>
    <source>
        <strain evidence="2">CGMCC 1.10188</strain>
    </source>
</reference>
<dbReference type="RefSeq" id="WP_188578259.1">
    <property type="nucleotide sequence ID" value="NZ_BMDZ01000027.1"/>
</dbReference>
<dbReference type="Proteomes" id="UP000603352">
    <property type="component" value="Unassembled WGS sequence"/>
</dbReference>
<organism evidence="1 2">
    <name type="scientific">Tistrella bauzanensis</name>
    <dbReference type="NCBI Taxonomy" id="657419"/>
    <lineage>
        <taxon>Bacteria</taxon>
        <taxon>Pseudomonadati</taxon>
        <taxon>Pseudomonadota</taxon>
        <taxon>Alphaproteobacteria</taxon>
        <taxon>Geminicoccales</taxon>
        <taxon>Geminicoccaceae</taxon>
        <taxon>Tistrella</taxon>
    </lineage>
</organism>
<accession>A0ABQ1IKL7</accession>
<gene>
    <name evidence="1" type="ORF">GCM10011505_24770</name>
</gene>